<evidence type="ECO:0000256" key="5">
    <source>
        <dbReference type="PROSITE-ProRule" id="PRU00288"/>
    </source>
</evidence>
<keyword evidence="6" id="KW-0175">Coiled coil</keyword>
<feature type="region of interest" description="Disordered" evidence="7">
    <location>
        <begin position="278"/>
        <end position="460"/>
    </location>
</feature>
<dbReference type="PROSITE" id="PS50115">
    <property type="entry name" value="ARFGAP"/>
    <property type="match status" value="1"/>
</dbReference>
<evidence type="ECO:0000256" key="6">
    <source>
        <dbReference type="SAM" id="Coils"/>
    </source>
</evidence>
<dbReference type="SUPFAM" id="SSF57863">
    <property type="entry name" value="ArfGap/RecO-like zinc finger"/>
    <property type="match status" value="1"/>
</dbReference>
<evidence type="ECO:0000256" key="7">
    <source>
        <dbReference type="SAM" id="MobiDB-lite"/>
    </source>
</evidence>
<proteinExistence type="predicted"/>
<dbReference type="InterPro" id="IPR001164">
    <property type="entry name" value="ArfGAP_dom"/>
</dbReference>
<name>A0A1D1W7S8_RAMVA</name>
<feature type="compositionally biased region" description="Basic and acidic residues" evidence="7">
    <location>
        <begin position="398"/>
        <end position="407"/>
    </location>
</feature>
<keyword evidence="10" id="KW-1185">Reference proteome</keyword>
<dbReference type="EMBL" id="BDGG01000015">
    <property type="protein sequence ID" value="GAV07544.1"/>
    <property type="molecule type" value="Genomic_DNA"/>
</dbReference>
<dbReference type="AlphaFoldDB" id="A0A1D1W7S8"/>
<dbReference type="PRINTS" id="PR00405">
    <property type="entry name" value="REVINTRACTNG"/>
</dbReference>
<dbReference type="FunFam" id="1.10.220.150:FF:000004">
    <property type="entry name" value="Putative ADP-ribosylation factor GTPase-activating protein 2"/>
    <property type="match status" value="1"/>
</dbReference>
<gene>
    <name evidence="9" type="primary">RvY_17368-1</name>
    <name evidence="9" type="synonym">RvY_17368.1</name>
    <name evidence="9" type="ORF">RvY_17368</name>
</gene>
<dbReference type="PANTHER" id="PTHR45686:SF4">
    <property type="entry name" value="ADP-RIBOSYLATION FACTOR GTPASE ACTIVATING PROTEIN 3, ISOFORM H"/>
    <property type="match status" value="1"/>
</dbReference>
<keyword evidence="4" id="KW-0862">Zinc</keyword>
<comment type="caution">
    <text evidence="9">The sequence shown here is derived from an EMBL/GenBank/DDBJ whole genome shotgun (WGS) entry which is preliminary data.</text>
</comment>
<feature type="region of interest" description="Disordered" evidence="7">
    <location>
        <begin position="163"/>
        <end position="245"/>
    </location>
</feature>
<dbReference type="SMART" id="SM00105">
    <property type="entry name" value="ArfGap"/>
    <property type="match status" value="1"/>
</dbReference>
<evidence type="ECO:0000313" key="9">
    <source>
        <dbReference type="EMBL" id="GAV07544.1"/>
    </source>
</evidence>
<evidence type="ECO:0000256" key="2">
    <source>
        <dbReference type="ARBA" id="ARBA00022723"/>
    </source>
</evidence>
<dbReference type="STRING" id="947166.A0A1D1W7S8"/>
<dbReference type="GO" id="GO:0048205">
    <property type="term" value="P:COPI coating of Golgi vesicle"/>
    <property type="evidence" value="ECO:0007669"/>
    <property type="project" value="TreeGrafter"/>
</dbReference>
<dbReference type="GO" id="GO:0000139">
    <property type="term" value="C:Golgi membrane"/>
    <property type="evidence" value="ECO:0007669"/>
    <property type="project" value="GOC"/>
</dbReference>
<dbReference type="CDD" id="cd08959">
    <property type="entry name" value="ArfGap_ArfGap1_like"/>
    <property type="match status" value="1"/>
</dbReference>
<feature type="compositionally biased region" description="Low complexity" evidence="7">
    <location>
        <begin position="347"/>
        <end position="362"/>
    </location>
</feature>
<dbReference type="GO" id="GO:0005096">
    <property type="term" value="F:GTPase activator activity"/>
    <property type="evidence" value="ECO:0007669"/>
    <property type="project" value="UniProtKB-KW"/>
</dbReference>
<feature type="compositionally biased region" description="Polar residues" evidence="7">
    <location>
        <begin position="495"/>
        <end position="524"/>
    </location>
</feature>
<evidence type="ECO:0000256" key="4">
    <source>
        <dbReference type="ARBA" id="ARBA00022833"/>
    </source>
</evidence>
<evidence type="ECO:0000259" key="8">
    <source>
        <dbReference type="PROSITE" id="PS50115"/>
    </source>
</evidence>
<dbReference type="Pfam" id="PF01412">
    <property type="entry name" value="ArfGap"/>
    <property type="match status" value="1"/>
</dbReference>
<keyword evidence="2" id="KW-0479">Metal-binding</keyword>
<organism evidence="9 10">
    <name type="scientific">Ramazzottius varieornatus</name>
    <name type="common">Water bear</name>
    <name type="synonym">Tardigrade</name>
    <dbReference type="NCBI Taxonomy" id="947166"/>
    <lineage>
        <taxon>Eukaryota</taxon>
        <taxon>Metazoa</taxon>
        <taxon>Ecdysozoa</taxon>
        <taxon>Tardigrada</taxon>
        <taxon>Eutardigrada</taxon>
        <taxon>Parachela</taxon>
        <taxon>Hypsibioidea</taxon>
        <taxon>Ramazzottiidae</taxon>
        <taxon>Ramazzottius</taxon>
    </lineage>
</organism>
<evidence type="ECO:0000256" key="1">
    <source>
        <dbReference type="ARBA" id="ARBA00022468"/>
    </source>
</evidence>
<dbReference type="InterPro" id="IPR037278">
    <property type="entry name" value="ARFGAP/RecO"/>
</dbReference>
<protein>
    <recommendedName>
        <fullName evidence="8">Arf-GAP domain-containing protein</fullName>
    </recommendedName>
</protein>
<feature type="coiled-coil region" evidence="6">
    <location>
        <begin position="245"/>
        <end position="272"/>
    </location>
</feature>
<feature type="region of interest" description="Disordered" evidence="7">
    <location>
        <begin position="495"/>
        <end position="530"/>
    </location>
</feature>
<feature type="compositionally biased region" description="Basic and acidic residues" evidence="7">
    <location>
        <begin position="299"/>
        <end position="321"/>
    </location>
</feature>
<sequence length="563" mass="62080">MSDDNPSKSDVAAVLKLLRGKPSNKTCFDCGQKNPTWASVTYGVFLCIDCSAVHRSLGVHLTFIRSTQLDTNWSWMQLRAMQLGGNAHATEFFRSHGCTSTDAQQKYNSRAAQLYREKLQQMAIQAMKIHGAKLHLDTHSHEEHTEETSTKDKKDHVDFFEAHSENSAPSSNWTQDKTENGSSNEMRRPKNGSNSALLDTEGPSVDSKLYEASSSDSNLVGKHTLASRKHGSGAGGQKKSGKIGAQKVDVNFEEFEKQAEESEKRRLDALANRAVFDVAPSPNDDKTKMSSRLTYQDQEVDRKKEEERIKKSDPKKAEQLERLGMGIGARGKISHSIMSDMTKIEQSGNRPGNNRGGSDPPSTRSYGAVDRQPVDEEEDDGYSCSSKSKPLKSAYAYSREEPSKTDYDDASWDMGNMKISDKKKSYDEDSYQSPSNNKNQSYSKKTEISASSGDDAQKKFGNAKSISSDMYFGNSSSASDWETKSNLNRFEGKNSISSADYFGTSDSSSSNRGGATSGYSNMNVQPPDLSELKESVRQGVTKVAGRLSSMASNVMSNLQDRYG</sequence>
<keyword evidence="3 5" id="KW-0863">Zinc-finger</keyword>
<feature type="domain" description="Arf-GAP" evidence="8">
    <location>
        <begin position="12"/>
        <end position="119"/>
    </location>
</feature>
<reference evidence="9 10" key="1">
    <citation type="journal article" date="2016" name="Nat. Commun.">
        <title>Extremotolerant tardigrade genome and improved radiotolerance of human cultured cells by tardigrade-unique protein.</title>
        <authorList>
            <person name="Hashimoto T."/>
            <person name="Horikawa D.D."/>
            <person name="Saito Y."/>
            <person name="Kuwahara H."/>
            <person name="Kozuka-Hata H."/>
            <person name="Shin-I T."/>
            <person name="Minakuchi Y."/>
            <person name="Ohishi K."/>
            <person name="Motoyama A."/>
            <person name="Aizu T."/>
            <person name="Enomoto A."/>
            <person name="Kondo K."/>
            <person name="Tanaka S."/>
            <person name="Hara Y."/>
            <person name="Koshikawa S."/>
            <person name="Sagara H."/>
            <person name="Miura T."/>
            <person name="Yokobori S."/>
            <person name="Miyagawa K."/>
            <person name="Suzuki Y."/>
            <person name="Kubo T."/>
            <person name="Oyama M."/>
            <person name="Kohara Y."/>
            <person name="Fujiyama A."/>
            <person name="Arakawa K."/>
            <person name="Katayama T."/>
            <person name="Toyoda A."/>
            <person name="Kunieda T."/>
        </authorList>
    </citation>
    <scope>NUCLEOTIDE SEQUENCE [LARGE SCALE GENOMIC DNA]</scope>
    <source>
        <strain evidence="9 10">YOKOZUNA-1</strain>
    </source>
</reference>
<evidence type="ECO:0000313" key="10">
    <source>
        <dbReference type="Proteomes" id="UP000186922"/>
    </source>
</evidence>
<dbReference type="Gene3D" id="1.10.220.150">
    <property type="entry name" value="Arf GTPase activating protein"/>
    <property type="match status" value="1"/>
</dbReference>
<evidence type="ECO:0000256" key="3">
    <source>
        <dbReference type="ARBA" id="ARBA00022771"/>
    </source>
</evidence>
<feature type="compositionally biased region" description="Polar residues" evidence="7">
    <location>
        <begin position="431"/>
        <end position="454"/>
    </location>
</feature>
<dbReference type="PANTHER" id="PTHR45686">
    <property type="entry name" value="ADP-RIBOSYLATION FACTOR GTPASE ACTIVATING PROTEIN 3, ISOFORM H-RELATED"/>
    <property type="match status" value="1"/>
</dbReference>
<dbReference type="Proteomes" id="UP000186922">
    <property type="component" value="Unassembled WGS sequence"/>
</dbReference>
<accession>A0A1D1W7S8</accession>
<dbReference type="OrthoDB" id="983479at2759"/>
<feature type="compositionally biased region" description="Polar residues" evidence="7">
    <location>
        <begin position="165"/>
        <end position="184"/>
    </location>
</feature>
<dbReference type="GO" id="GO:0008270">
    <property type="term" value="F:zinc ion binding"/>
    <property type="evidence" value="ECO:0007669"/>
    <property type="project" value="UniProtKB-KW"/>
</dbReference>
<dbReference type="InterPro" id="IPR038508">
    <property type="entry name" value="ArfGAP_dom_sf"/>
</dbReference>
<keyword evidence="1" id="KW-0343">GTPase activation</keyword>